<feature type="region of interest" description="Disordered" evidence="4">
    <location>
        <begin position="87"/>
        <end position="108"/>
    </location>
</feature>
<reference evidence="5 6" key="1">
    <citation type="submission" date="2019-10" db="EMBL/GenBank/DDBJ databases">
        <title>Cardiobacteriales fam. a chemoheterotrophic member of the order Cardiobacteriales, and proposal of Cardiobacteriales fam. nov.</title>
        <authorList>
            <person name="Wang C."/>
        </authorList>
    </citation>
    <scope>NUCLEOTIDE SEQUENCE [LARGE SCALE GENOMIC DNA]</scope>
    <source>
        <strain evidence="5 6">ML27</strain>
    </source>
</reference>
<dbReference type="InParanoid" id="A0A6N7EZ60"/>
<feature type="coiled-coil region" evidence="3">
    <location>
        <begin position="6"/>
        <end position="33"/>
    </location>
</feature>
<keyword evidence="3" id="KW-0175">Coiled coil</keyword>
<dbReference type="GO" id="GO:0003677">
    <property type="term" value="F:DNA binding"/>
    <property type="evidence" value="ECO:0007669"/>
    <property type="project" value="UniProtKB-UniRule"/>
</dbReference>
<dbReference type="Proteomes" id="UP000471298">
    <property type="component" value="Unassembled WGS sequence"/>
</dbReference>
<evidence type="ECO:0000313" key="6">
    <source>
        <dbReference type="Proteomes" id="UP000471298"/>
    </source>
</evidence>
<dbReference type="PANTHER" id="PTHR33449:SF1">
    <property type="entry name" value="NUCLEOID-ASSOCIATED PROTEIN YBAB"/>
    <property type="match status" value="1"/>
</dbReference>
<evidence type="ECO:0000313" key="5">
    <source>
        <dbReference type="EMBL" id="MPV85778.1"/>
    </source>
</evidence>
<evidence type="ECO:0000256" key="2">
    <source>
        <dbReference type="HAMAP-Rule" id="MF_00274"/>
    </source>
</evidence>
<comment type="subunit">
    <text evidence="2">Homodimer.</text>
</comment>
<organism evidence="5 6">
    <name type="scientific">Ostreibacterium oceani</name>
    <dbReference type="NCBI Taxonomy" id="2654998"/>
    <lineage>
        <taxon>Bacteria</taxon>
        <taxon>Pseudomonadati</taxon>
        <taxon>Pseudomonadota</taxon>
        <taxon>Gammaproteobacteria</taxon>
        <taxon>Cardiobacteriales</taxon>
        <taxon>Ostreibacteriaceae</taxon>
        <taxon>Ostreibacterium</taxon>
    </lineage>
</organism>
<comment type="similarity">
    <text evidence="2">Belongs to the YbaB/EbfC family.</text>
</comment>
<dbReference type="RefSeq" id="WP_152809373.1">
    <property type="nucleotide sequence ID" value="NZ_WHNW01000003.1"/>
</dbReference>
<proteinExistence type="inferred from homology"/>
<dbReference type="PIRSF" id="PIRSF004555">
    <property type="entry name" value="UCP004555"/>
    <property type="match status" value="1"/>
</dbReference>
<dbReference type="GO" id="GO:0005829">
    <property type="term" value="C:cytosol"/>
    <property type="evidence" value="ECO:0007669"/>
    <property type="project" value="TreeGrafter"/>
</dbReference>
<dbReference type="HAMAP" id="MF_00274">
    <property type="entry name" value="DNA_YbaB_EbfC"/>
    <property type="match status" value="1"/>
</dbReference>
<dbReference type="PANTHER" id="PTHR33449">
    <property type="entry name" value="NUCLEOID-ASSOCIATED PROTEIN YBAB"/>
    <property type="match status" value="1"/>
</dbReference>
<gene>
    <name evidence="5" type="ORF">GCU85_03365</name>
</gene>
<dbReference type="SUPFAM" id="SSF82607">
    <property type="entry name" value="YbaB-like"/>
    <property type="match status" value="1"/>
</dbReference>
<keyword evidence="2" id="KW-0963">Cytoplasm</keyword>
<comment type="subcellular location">
    <subcellularLocation>
        <location evidence="2">Cytoplasm</location>
        <location evidence="2">Nucleoid</location>
    </subcellularLocation>
</comment>
<dbReference type="Gene3D" id="3.30.1310.10">
    <property type="entry name" value="Nucleoid-associated protein YbaB-like domain"/>
    <property type="match status" value="1"/>
</dbReference>
<dbReference type="FunCoup" id="A0A6N7EZ60">
    <property type="interactions" value="342"/>
</dbReference>
<accession>A0A6N7EZ60</accession>
<dbReference type="Pfam" id="PF02575">
    <property type="entry name" value="YbaB_DNA_bd"/>
    <property type="match status" value="1"/>
</dbReference>
<dbReference type="InterPro" id="IPR004401">
    <property type="entry name" value="YbaB/EbfC"/>
</dbReference>
<keyword evidence="1 2" id="KW-0238">DNA-binding</keyword>
<sequence>MFGGNMGGMLKQVQKMQENMEKAQKELENIEVEGESAGGLVKITATCKNVVKRVNIDETLLSEDRDMLEDLVAAALNDTLRKAEEKAAEHMSELTNGMQLPPGMKMPF</sequence>
<dbReference type="EMBL" id="WHNW01000003">
    <property type="protein sequence ID" value="MPV85778.1"/>
    <property type="molecule type" value="Genomic_DNA"/>
</dbReference>
<comment type="caution">
    <text evidence="5">The sequence shown here is derived from an EMBL/GenBank/DDBJ whole genome shotgun (WGS) entry which is preliminary data.</text>
</comment>
<dbReference type="GO" id="GO:0043590">
    <property type="term" value="C:bacterial nucleoid"/>
    <property type="evidence" value="ECO:0007669"/>
    <property type="project" value="UniProtKB-UniRule"/>
</dbReference>
<dbReference type="InterPro" id="IPR036894">
    <property type="entry name" value="YbaB-like_sf"/>
</dbReference>
<protein>
    <recommendedName>
        <fullName evidence="2">Nucleoid-associated protein GCU85_03365</fullName>
    </recommendedName>
</protein>
<dbReference type="AlphaFoldDB" id="A0A6N7EZ60"/>
<comment type="function">
    <text evidence="2">Binds to DNA and alters its conformation. May be involved in regulation of gene expression, nucleoid organization and DNA protection.</text>
</comment>
<evidence type="ECO:0000256" key="3">
    <source>
        <dbReference type="SAM" id="Coils"/>
    </source>
</evidence>
<dbReference type="NCBIfam" id="TIGR00103">
    <property type="entry name" value="DNA_YbaB_EbfC"/>
    <property type="match status" value="1"/>
</dbReference>
<name>A0A6N7EZ60_9GAMM</name>
<evidence type="ECO:0000256" key="1">
    <source>
        <dbReference type="ARBA" id="ARBA00023125"/>
    </source>
</evidence>
<keyword evidence="6" id="KW-1185">Reference proteome</keyword>
<evidence type="ECO:0000256" key="4">
    <source>
        <dbReference type="SAM" id="MobiDB-lite"/>
    </source>
</evidence>